<evidence type="ECO:0000256" key="1">
    <source>
        <dbReference type="ARBA" id="ARBA00022679"/>
    </source>
</evidence>
<dbReference type="EC" id="2.7.11.1" evidence="7"/>
<keyword evidence="8" id="KW-1185">Reference proteome</keyword>
<dbReference type="Gene3D" id="3.30.200.20">
    <property type="entry name" value="Phosphorylase Kinase, domain 1"/>
    <property type="match status" value="1"/>
</dbReference>
<evidence type="ECO:0000313" key="7">
    <source>
        <dbReference type="EMBL" id="QDU59907.1"/>
    </source>
</evidence>
<keyword evidence="5" id="KW-1133">Transmembrane helix</keyword>
<dbReference type="InterPro" id="IPR008271">
    <property type="entry name" value="Ser/Thr_kinase_AS"/>
</dbReference>
<dbReference type="EMBL" id="CP036279">
    <property type="protein sequence ID" value="QDU59907.1"/>
    <property type="molecule type" value="Genomic_DNA"/>
</dbReference>
<dbReference type="PROSITE" id="PS50011">
    <property type="entry name" value="PROTEIN_KINASE_DOM"/>
    <property type="match status" value="1"/>
</dbReference>
<dbReference type="PANTHER" id="PTHR43289:SF6">
    <property type="entry name" value="SERINE_THREONINE-PROTEIN KINASE NEKL-3"/>
    <property type="match status" value="1"/>
</dbReference>
<dbReference type="SUPFAM" id="SSF56112">
    <property type="entry name" value="Protein kinase-like (PK-like)"/>
    <property type="match status" value="1"/>
</dbReference>
<evidence type="ECO:0000256" key="4">
    <source>
        <dbReference type="ARBA" id="ARBA00022840"/>
    </source>
</evidence>
<dbReference type="Gene3D" id="1.10.510.10">
    <property type="entry name" value="Transferase(Phosphotransferase) domain 1"/>
    <property type="match status" value="1"/>
</dbReference>
<evidence type="ECO:0000259" key="6">
    <source>
        <dbReference type="PROSITE" id="PS50011"/>
    </source>
</evidence>
<evidence type="ECO:0000256" key="2">
    <source>
        <dbReference type="ARBA" id="ARBA00022741"/>
    </source>
</evidence>
<keyword evidence="5" id="KW-0812">Transmembrane</keyword>
<evidence type="ECO:0000256" key="3">
    <source>
        <dbReference type="ARBA" id="ARBA00022777"/>
    </source>
</evidence>
<keyword evidence="5" id="KW-0472">Membrane</keyword>
<dbReference type="KEGG" id="knv:Pan216_07400"/>
<keyword evidence="1 7" id="KW-0808">Transferase</keyword>
<dbReference type="RefSeq" id="WP_145254929.1">
    <property type="nucleotide sequence ID" value="NZ_CP036279.1"/>
</dbReference>
<name>A0A518AYV4_9BACT</name>
<dbReference type="PROSITE" id="PS00108">
    <property type="entry name" value="PROTEIN_KINASE_ST"/>
    <property type="match status" value="1"/>
</dbReference>
<keyword evidence="2" id="KW-0547">Nucleotide-binding</keyword>
<keyword evidence="3 7" id="KW-0418">Kinase</keyword>
<feature type="domain" description="Protein kinase" evidence="6">
    <location>
        <begin position="113"/>
        <end position="403"/>
    </location>
</feature>
<dbReference type="Proteomes" id="UP000317093">
    <property type="component" value="Chromosome"/>
</dbReference>
<organism evidence="7 8">
    <name type="scientific">Kolteria novifilia</name>
    <dbReference type="NCBI Taxonomy" id="2527975"/>
    <lineage>
        <taxon>Bacteria</taxon>
        <taxon>Pseudomonadati</taxon>
        <taxon>Planctomycetota</taxon>
        <taxon>Planctomycetia</taxon>
        <taxon>Kolteriales</taxon>
        <taxon>Kolteriaceae</taxon>
        <taxon>Kolteria</taxon>
    </lineage>
</organism>
<evidence type="ECO:0000256" key="5">
    <source>
        <dbReference type="SAM" id="Phobius"/>
    </source>
</evidence>
<evidence type="ECO:0000313" key="8">
    <source>
        <dbReference type="Proteomes" id="UP000317093"/>
    </source>
</evidence>
<feature type="transmembrane region" description="Helical" evidence="5">
    <location>
        <begin position="732"/>
        <end position="758"/>
    </location>
</feature>
<dbReference type="Pfam" id="PF00069">
    <property type="entry name" value="Pkinase"/>
    <property type="match status" value="1"/>
</dbReference>
<gene>
    <name evidence="7" type="primary">pknD_5</name>
    <name evidence="7" type="ORF">Pan216_07400</name>
</gene>
<accession>A0A518AYV4</accession>
<dbReference type="InterPro" id="IPR000719">
    <property type="entry name" value="Prot_kinase_dom"/>
</dbReference>
<dbReference type="InterPro" id="IPR011009">
    <property type="entry name" value="Kinase-like_dom_sf"/>
</dbReference>
<dbReference type="CDD" id="cd14014">
    <property type="entry name" value="STKc_PknB_like"/>
    <property type="match status" value="1"/>
</dbReference>
<keyword evidence="4" id="KW-0067">ATP-binding</keyword>
<protein>
    <submittedName>
        <fullName evidence="7">Serine/threonine-protein kinase PknD</fullName>
        <ecNumber evidence="7">2.7.11.1</ecNumber>
    </submittedName>
</protein>
<dbReference type="GO" id="GO:0004674">
    <property type="term" value="F:protein serine/threonine kinase activity"/>
    <property type="evidence" value="ECO:0007669"/>
    <property type="project" value="UniProtKB-EC"/>
</dbReference>
<dbReference type="PANTHER" id="PTHR43289">
    <property type="entry name" value="MITOGEN-ACTIVATED PROTEIN KINASE KINASE KINASE 20-RELATED"/>
    <property type="match status" value="1"/>
</dbReference>
<dbReference type="AlphaFoldDB" id="A0A518AYV4"/>
<dbReference type="SMART" id="SM00220">
    <property type="entry name" value="S_TKc"/>
    <property type="match status" value="1"/>
</dbReference>
<dbReference type="OrthoDB" id="6111975at2"/>
<proteinExistence type="predicted"/>
<sequence>MDDYEILFLLYLLRRGGIDAEKVLDLAAKRMLSNGEAHPPFPEQLSHERLLSMELFREHSQRMADELRLVDWEPRKLIAPWTDELPVDMRHLLWRKLPFLAWRADDGPGGQRLTAIGPFAQGGLGLIWKAKEEPARRTVLVKQMRPELSDDAGLRHRFLKEGRIGAQLEHPNIVPIYRVVEHEDGTPPYYVMRWIQGRTLEEEIKQFQTGALNEHEWFQRLRELLQNLIQVCEAVSYAHSERVLHRDIKPMNIIVGDFGETHLLDWGLAKLIDDDDEVPSNVSIGNDLGVHETVQGSCIGSPAWMAPEQAIGNPNIDERADVYGLGATLFCILTGLPPNGLGKVFSIKEVIAAAINDPTPHPAKIEPRTPKSLDAICVKALQKETRDRYQSANALIDDLKQWMSNEKISVYREPFTRRLARATVKNPSLSATVAGIAIAVVASALLTLLFSIDAGRSVTWAAMSFMKQRLPEQVRLTNLQLESLEKKMLMLGSFESVKSLLKNKSDDASATAPRYAISRFLDAELAFNQIVLATVDAKGIVEAPWIIQREDSVMEVHRNQLIGYETPWLGQVKRMHGQKQPAPQLLLSKKSDPETGGSTIMTHAICRVDDPDGPLGYVVAEIDLSLLLLNTLGVHPVGGSSLTTAEGKPIFWRNAKALTPAQAERILDQAPDVIDSIRHDRGEVCQTSRYTTFPFGWVVCATSIPYSFGDQAGRFGVVNLVDWALIELPKDVFVIFAASTAGLIGFIVLLSVLIWRFLRSMSGTYR</sequence>
<reference evidence="7 8" key="1">
    <citation type="submission" date="2019-02" db="EMBL/GenBank/DDBJ databases">
        <title>Deep-cultivation of Planctomycetes and their phenomic and genomic characterization uncovers novel biology.</title>
        <authorList>
            <person name="Wiegand S."/>
            <person name="Jogler M."/>
            <person name="Boedeker C."/>
            <person name="Pinto D."/>
            <person name="Vollmers J."/>
            <person name="Rivas-Marin E."/>
            <person name="Kohn T."/>
            <person name="Peeters S.H."/>
            <person name="Heuer A."/>
            <person name="Rast P."/>
            <person name="Oberbeckmann S."/>
            <person name="Bunk B."/>
            <person name="Jeske O."/>
            <person name="Meyerdierks A."/>
            <person name="Storesund J.E."/>
            <person name="Kallscheuer N."/>
            <person name="Luecker S."/>
            <person name="Lage O.M."/>
            <person name="Pohl T."/>
            <person name="Merkel B.J."/>
            <person name="Hornburger P."/>
            <person name="Mueller R.-W."/>
            <person name="Bruemmer F."/>
            <person name="Labrenz M."/>
            <person name="Spormann A.M."/>
            <person name="Op den Camp H."/>
            <person name="Overmann J."/>
            <person name="Amann R."/>
            <person name="Jetten M.S.M."/>
            <person name="Mascher T."/>
            <person name="Medema M.H."/>
            <person name="Devos D.P."/>
            <person name="Kaster A.-K."/>
            <person name="Ovreas L."/>
            <person name="Rohde M."/>
            <person name="Galperin M.Y."/>
            <person name="Jogler C."/>
        </authorList>
    </citation>
    <scope>NUCLEOTIDE SEQUENCE [LARGE SCALE GENOMIC DNA]</scope>
    <source>
        <strain evidence="7 8">Pan216</strain>
    </source>
</reference>
<dbReference type="GO" id="GO:0005524">
    <property type="term" value="F:ATP binding"/>
    <property type="evidence" value="ECO:0007669"/>
    <property type="project" value="UniProtKB-KW"/>
</dbReference>